<evidence type="ECO:0000259" key="1">
    <source>
        <dbReference type="Pfam" id="PF01402"/>
    </source>
</evidence>
<dbReference type="CDD" id="cd22233">
    <property type="entry name" value="RHH_CopAso-like"/>
    <property type="match status" value="1"/>
</dbReference>
<gene>
    <name evidence="2" type="ORF">C7K25_00870</name>
</gene>
<dbReference type="Proteomes" id="UP001170379">
    <property type="component" value="Unassembled WGS sequence"/>
</dbReference>
<dbReference type="InterPro" id="IPR002145">
    <property type="entry name" value="CopG"/>
</dbReference>
<accession>A0ABT7C3Z0</accession>
<evidence type="ECO:0000313" key="2">
    <source>
        <dbReference type="EMBL" id="MDJ1369935.1"/>
    </source>
</evidence>
<reference evidence="2" key="2">
    <citation type="journal article" date="2022" name="Sci. Rep.">
        <title>In silico prediction of the enzymes involved in the degradation of the herbicide molinate by Gulosibacter molinativorax ON4T.</title>
        <authorList>
            <person name="Lopes A.R."/>
            <person name="Bunin E."/>
            <person name="Viana A.T."/>
            <person name="Froufe H."/>
            <person name="Munoz-Merida A."/>
            <person name="Pinho D."/>
            <person name="Figueiredo J."/>
            <person name="Barroso C."/>
            <person name="Vaz-Moreira I."/>
            <person name="Bellanger X."/>
            <person name="Egas C."/>
            <person name="Nunes O.C."/>
        </authorList>
    </citation>
    <scope>NUCLEOTIDE SEQUENCE</scope>
    <source>
        <strain evidence="2">ON4</strain>
    </source>
</reference>
<reference evidence="2" key="1">
    <citation type="submission" date="2018-03" db="EMBL/GenBank/DDBJ databases">
        <authorList>
            <person name="Nunes O.C."/>
            <person name="Lopes A.R."/>
            <person name="Froufe H."/>
            <person name="Munoz-Merida A."/>
            <person name="Barroso C."/>
            <person name="Egas C."/>
        </authorList>
    </citation>
    <scope>NUCLEOTIDE SEQUENCE</scope>
    <source>
        <strain evidence="2">ON4</strain>
    </source>
</reference>
<name>A0ABT7C3Z0_9MICO</name>
<dbReference type="Pfam" id="PF01402">
    <property type="entry name" value="RHH_1"/>
    <property type="match status" value="1"/>
</dbReference>
<dbReference type="EMBL" id="PXVD01000001">
    <property type="protein sequence ID" value="MDJ1369935.1"/>
    <property type="molecule type" value="Genomic_DNA"/>
</dbReference>
<dbReference type="RefSeq" id="WP_084147246.1">
    <property type="nucleotide sequence ID" value="NZ_CP028426.1"/>
</dbReference>
<sequence>MSTASPLSRPFSVRLPEDLRGRVDALADATRRTRGDIVREALEREIANLEWEQRIVARVTDLREGREATVSLEEVEREFGLAGEPVEPDDLPDAE</sequence>
<dbReference type="InterPro" id="IPR010985">
    <property type="entry name" value="Ribbon_hlx_hlx"/>
</dbReference>
<proteinExistence type="predicted"/>
<evidence type="ECO:0000313" key="3">
    <source>
        <dbReference type="Proteomes" id="UP001170379"/>
    </source>
</evidence>
<organism evidence="2 3">
    <name type="scientific">Gulosibacter molinativorax</name>
    <dbReference type="NCBI Taxonomy" id="256821"/>
    <lineage>
        <taxon>Bacteria</taxon>
        <taxon>Bacillati</taxon>
        <taxon>Actinomycetota</taxon>
        <taxon>Actinomycetes</taxon>
        <taxon>Micrococcales</taxon>
        <taxon>Microbacteriaceae</taxon>
        <taxon>Gulosibacter</taxon>
    </lineage>
</organism>
<protein>
    <submittedName>
        <fullName evidence="2">Ribbon-helix-helix protein, CopG family</fullName>
    </submittedName>
</protein>
<comment type="caution">
    <text evidence="2">The sequence shown here is derived from an EMBL/GenBank/DDBJ whole genome shotgun (WGS) entry which is preliminary data.</text>
</comment>
<dbReference type="SUPFAM" id="SSF47598">
    <property type="entry name" value="Ribbon-helix-helix"/>
    <property type="match status" value="1"/>
</dbReference>
<keyword evidence="3" id="KW-1185">Reference proteome</keyword>
<feature type="domain" description="Ribbon-helix-helix protein CopG" evidence="1">
    <location>
        <begin position="11"/>
        <end position="47"/>
    </location>
</feature>